<dbReference type="RefSeq" id="WP_078002379.1">
    <property type="nucleotide sequence ID" value="NZ_MRUL01000004.1"/>
</dbReference>
<sequence>MANVSSLGIGSGLDLNTLLANITTAEKSALTPITNQQTAFNAKLTAYGTLKSALTSFQTANTALSAADLFSATTASSSTAFSATTSANATAGKYTINVSHLAQAQSLTSATKSSLTDNIGAVTTSGARTITIQQGNGKDPVSINLSDSNTTLTGVRDAINNAKAGVSASIIKVSDSSYRLSITANDTGSVNAMTISVSGDDTLNSFIGYDGSNTDETKGLTQTVAAQNASLTVNNIAIDSASNTITDALQGINLTLNDSTSGNQTLTITKDTSKASTAIANWVNAYNALQDTFDNLTQYTAVDPGATQSSNNGALVGDGTLRTIQTQLKSMLTNAASTSSYKTLSQIGITSDPTSGKLTINSDKLSSALSSNASDVQAMLIGDGKKTGITTTIGTNLTSYMSTSGILTAATNGVNSTLKKLTQEYNDTNSRINDTVARYKTQFTQLDVLMNSLNSTSSYLTQQFDALNGTSSSKS</sequence>
<dbReference type="PANTHER" id="PTHR30288">
    <property type="entry name" value="FLAGELLAR CAP/ASSEMBLY PROTEIN FLID"/>
    <property type="match status" value="1"/>
</dbReference>
<dbReference type="AlphaFoldDB" id="A0A1S8YP63"/>
<evidence type="ECO:0000256" key="3">
    <source>
        <dbReference type="ARBA" id="ARBA00016246"/>
    </source>
</evidence>
<reference evidence="10 11" key="1">
    <citation type="submission" date="2016-12" db="EMBL/GenBank/DDBJ databases">
        <title>Izhakiella australiana sp. nov. of genus Izhakiella isolated from Australian desert.</title>
        <authorList>
            <person name="Ji M."/>
        </authorList>
    </citation>
    <scope>NUCLEOTIDE SEQUENCE [LARGE SCALE GENOMIC DNA]</scope>
    <source>
        <strain evidence="10 11">D4N98</strain>
    </source>
</reference>
<dbReference type="OrthoDB" id="5980200at2"/>
<comment type="function">
    <text evidence="6">Required for the morphogenesis and for the elongation of the flagellar filament by facilitating polymerization of the flagellin monomers at the tip of growing filament. Forms a capping structure, which prevents flagellin subunits (transported through the central channel of the flagellum) from leaking out without polymerization at the distal end.</text>
</comment>
<comment type="function">
    <text evidence="7">Required for morphogenesis and for the elongation of the flagellar filament by facilitating polymerization of the flagellin monomers at the tip of growing filament. Forms a capping structure, which prevents flagellin subunits (transported through the central channel of the flagellum) from leaking out without polymerization at the distal end.</text>
</comment>
<dbReference type="InterPro" id="IPR003481">
    <property type="entry name" value="FliD_N"/>
</dbReference>
<evidence type="ECO:0000256" key="5">
    <source>
        <dbReference type="ARBA" id="ARBA00023143"/>
    </source>
</evidence>
<keyword evidence="5 7" id="KW-0975">Bacterial flagellum</keyword>
<dbReference type="Pfam" id="PF02465">
    <property type="entry name" value="FliD_N"/>
    <property type="match status" value="1"/>
</dbReference>
<proteinExistence type="inferred from homology"/>
<keyword evidence="11" id="KW-1185">Reference proteome</keyword>
<organism evidence="10 11">
    <name type="scientific">Izhakiella australiensis</name>
    <dbReference type="NCBI Taxonomy" id="1926881"/>
    <lineage>
        <taxon>Bacteria</taxon>
        <taxon>Pseudomonadati</taxon>
        <taxon>Pseudomonadota</taxon>
        <taxon>Gammaproteobacteria</taxon>
        <taxon>Enterobacterales</taxon>
        <taxon>Erwiniaceae</taxon>
        <taxon>Izhakiella</taxon>
    </lineage>
</organism>
<comment type="similarity">
    <text evidence="1 7">Belongs to the FliD family.</text>
</comment>
<evidence type="ECO:0000256" key="4">
    <source>
        <dbReference type="ARBA" id="ARBA00023054"/>
    </source>
</evidence>
<evidence type="ECO:0000313" key="10">
    <source>
        <dbReference type="EMBL" id="OON40566.1"/>
    </source>
</evidence>
<feature type="domain" description="Flagellar hook-associated protein 2 N-terminal" evidence="8">
    <location>
        <begin position="11"/>
        <end position="105"/>
    </location>
</feature>
<evidence type="ECO:0000259" key="9">
    <source>
        <dbReference type="Pfam" id="PF07195"/>
    </source>
</evidence>
<feature type="domain" description="Flagellar hook-associated protein 2 C-terminal" evidence="9">
    <location>
        <begin position="226"/>
        <end position="455"/>
    </location>
</feature>
<keyword evidence="10" id="KW-0969">Cilium</keyword>
<keyword evidence="10" id="KW-0966">Cell projection</keyword>
<evidence type="ECO:0000313" key="11">
    <source>
        <dbReference type="Proteomes" id="UP000190667"/>
    </source>
</evidence>
<dbReference type="InterPro" id="IPR040026">
    <property type="entry name" value="FliD"/>
</dbReference>
<keyword evidence="10" id="KW-0282">Flagellum</keyword>
<accession>A0A1S8YP63</accession>
<evidence type="ECO:0000256" key="1">
    <source>
        <dbReference type="ARBA" id="ARBA00009764"/>
    </source>
</evidence>
<comment type="subcellular location">
    <subcellularLocation>
        <location evidence="7">Secreted</location>
    </subcellularLocation>
    <subcellularLocation>
        <location evidence="7">Bacterial flagellum</location>
    </subcellularLocation>
</comment>
<dbReference type="Pfam" id="PF07195">
    <property type="entry name" value="FliD_C"/>
    <property type="match status" value="1"/>
</dbReference>
<gene>
    <name evidence="10" type="ORF">BTJ39_09190</name>
</gene>
<dbReference type="STRING" id="1926881.BTJ39_09190"/>
<dbReference type="GO" id="GO:0009421">
    <property type="term" value="C:bacterial-type flagellum filament cap"/>
    <property type="evidence" value="ECO:0007669"/>
    <property type="project" value="InterPro"/>
</dbReference>
<protein>
    <recommendedName>
        <fullName evidence="3 7">Flagellar hook-associated protein 2</fullName>
        <shortName evidence="7">HAP2</shortName>
    </recommendedName>
    <alternativeName>
        <fullName evidence="7">Flagellar cap protein</fullName>
    </alternativeName>
</protein>
<evidence type="ECO:0000256" key="2">
    <source>
        <dbReference type="ARBA" id="ARBA00011255"/>
    </source>
</evidence>
<evidence type="ECO:0000256" key="7">
    <source>
        <dbReference type="RuleBase" id="RU362066"/>
    </source>
</evidence>
<dbReference type="GO" id="GO:0007155">
    <property type="term" value="P:cell adhesion"/>
    <property type="evidence" value="ECO:0007669"/>
    <property type="project" value="InterPro"/>
</dbReference>
<evidence type="ECO:0000256" key="6">
    <source>
        <dbReference type="ARBA" id="ARBA00025175"/>
    </source>
</evidence>
<keyword evidence="7" id="KW-0964">Secreted</keyword>
<comment type="subunit">
    <text evidence="2 7">Homopentamer.</text>
</comment>
<dbReference type="InterPro" id="IPR010809">
    <property type="entry name" value="FliD_C"/>
</dbReference>
<evidence type="ECO:0000259" key="8">
    <source>
        <dbReference type="Pfam" id="PF02465"/>
    </source>
</evidence>
<dbReference type="GO" id="GO:0009424">
    <property type="term" value="C:bacterial-type flagellum hook"/>
    <property type="evidence" value="ECO:0007669"/>
    <property type="project" value="UniProtKB-UniRule"/>
</dbReference>
<keyword evidence="4" id="KW-0175">Coiled coil</keyword>
<name>A0A1S8YP63_9GAMM</name>
<comment type="caution">
    <text evidence="10">The sequence shown here is derived from an EMBL/GenBank/DDBJ whole genome shotgun (WGS) entry which is preliminary data.</text>
</comment>
<dbReference type="GO" id="GO:0005576">
    <property type="term" value="C:extracellular region"/>
    <property type="evidence" value="ECO:0007669"/>
    <property type="project" value="UniProtKB-SubCell"/>
</dbReference>
<dbReference type="Proteomes" id="UP000190667">
    <property type="component" value="Unassembled WGS sequence"/>
</dbReference>
<dbReference type="EMBL" id="MRUL01000004">
    <property type="protein sequence ID" value="OON40566.1"/>
    <property type="molecule type" value="Genomic_DNA"/>
</dbReference>
<dbReference type="PANTHER" id="PTHR30288:SF0">
    <property type="entry name" value="FLAGELLAR HOOK-ASSOCIATED PROTEIN 2"/>
    <property type="match status" value="1"/>
</dbReference>
<dbReference type="GO" id="GO:0071973">
    <property type="term" value="P:bacterial-type flagellum-dependent cell motility"/>
    <property type="evidence" value="ECO:0007669"/>
    <property type="project" value="TreeGrafter"/>
</dbReference>
<dbReference type="NCBIfam" id="NF005955">
    <property type="entry name" value="PRK08032.1"/>
    <property type="match status" value="1"/>
</dbReference>